<protein>
    <submittedName>
        <fullName evidence="2">Uncharacterized protein</fullName>
    </submittedName>
</protein>
<sequence length="107" mass="11763">MITPDDFESVYQYVPAPRMPGVRKIGSVPNEKYRLAVNLDAEPLNFVPAHASKSGCGCGERCRRRPPVMAAGGIGVEPFEVKINTGFLSTLLILILIVWLVYNTSNK</sequence>
<accession>A0A1V0SIA2</accession>
<feature type="transmembrane region" description="Helical" evidence="1">
    <location>
        <begin position="83"/>
        <end position="102"/>
    </location>
</feature>
<name>A0A1V0SIA2_9VIRU</name>
<gene>
    <name evidence="2" type="ORF">Klosneuvirus_1_307</name>
</gene>
<keyword evidence="1" id="KW-1133">Transmembrane helix</keyword>
<keyword evidence="1" id="KW-0812">Transmembrane</keyword>
<evidence type="ECO:0000313" key="2">
    <source>
        <dbReference type="EMBL" id="ARF11450.1"/>
    </source>
</evidence>
<organism evidence="2">
    <name type="scientific">Klosneuvirus KNV1</name>
    <dbReference type="NCBI Taxonomy" id="1977640"/>
    <lineage>
        <taxon>Viruses</taxon>
        <taxon>Varidnaviria</taxon>
        <taxon>Bamfordvirae</taxon>
        <taxon>Nucleocytoviricota</taxon>
        <taxon>Megaviricetes</taxon>
        <taxon>Imitervirales</taxon>
        <taxon>Mimiviridae</taxon>
        <taxon>Klosneuvirinae</taxon>
        <taxon>Klosneuvirus</taxon>
    </lineage>
</organism>
<keyword evidence="1" id="KW-0472">Membrane</keyword>
<evidence type="ECO:0000256" key="1">
    <source>
        <dbReference type="SAM" id="Phobius"/>
    </source>
</evidence>
<dbReference type="EMBL" id="KY684108">
    <property type="protein sequence ID" value="ARF11450.1"/>
    <property type="molecule type" value="Genomic_DNA"/>
</dbReference>
<reference evidence="2" key="1">
    <citation type="journal article" date="2017" name="Science">
        <title>Giant viruses with an expanded complement of translation system components.</title>
        <authorList>
            <person name="Schulz F."/>
            <person name="Yutin N."/>
            <person name="Ivanova N.N."/>
            <person name="Ortega D.R."/>
            <person name="Lee T.K."/>
            <person name="Vierheilig J."/>
            <person name="Daims H."/>
            <person name="Horn M."/>
            <person name="Wagner M."/>
            <person name="Jensen G.J."/>
            <person name="Kyrpides N.C."/>
            <person name="Koonin E.V."/>
            <person name="Woyke T."/>
        </authorList>
    </citation>
    <scope>NUCLEOTIDE SEQUENCE</scope>
    <source>
        <strain evidence="2">KNV1</strain>
    </source>
</reference>
<proteinExistence type="predicted"/>